<reference evidence="3" key="1">
    <citation type="submission" date="2022-10" db="EMBL/GenBank/DDBJ databases">
        <authorList>
            <person name="Chen Y."/>
            <person name="Dougan E. K."/>
            <person name="Chan C."/>
            <person name="Rhodes N."/>
            <person name="Thang M."/>
        </authorList>
    </citation>
    <scope>NUCLEOTIDE SEQUENCE</scope>
</reference>
<dbReference type="Pfam" id="PF03803">
    <property type="entry name" value="Scramblase"/>
    <property type="match status" value="1"/>
</dbReference>
<comment type="caution">
    <text evidence="3">The sequence shown here is derived from an EMBL/GenBank/DDBJ whole genome shotgun (WGS) entry which is preliminary data.</text>
</comment>
<dbReference type="PANTHER" id="PTHR23248:SF9">
    <property type="entry name" value="PHOSPHOLIPID SCRAMBLASE"/>
    <property type="match status" value="1"/>
</dbReference>
<organism evidence="3">
    <name type="scientific">Cladocopium goreaui</name>
    <dbReference type="NCBI Taxonomy" id="2562237"/>
    <lineage>
        <taxon>Eukaryota</taxon>
        <taxon>Sar</taxon>
        <taxon>Alveolata</taxon>
        <taxon>Dinophyceae</taxon>
        <taxon>Suessiales</taxon>
        <taxon>Symbiodiniaceae</taxon>
        <taxon>Cladocopium</taxon>
    </lineage>
</organism>
<accession>A0A9P1BUP9</accession>
<dbReference type="InterPro" id="IPR005552">
    <property type="entry name" value="Scramblase"/>
</dbReference>
<protein>
    <recommendedName>
        <fullName evidence="2">Phospholipid scramblase</fullName>
    </recommendedName>
</protein>
<name>A0A9P1BUP9_9DINO</name>
<dbReference type="EMBL" id="CAMXCT010000515">
    <property type="protein sequence ID" value="CAI3979830.1"/>
    <property type="molecule type" value="Genomic_DNA"/>
</dbReference>
<dbReference type="GO" id="GO:0017128">
    <property type="term" value="F:phospholipid scramblase activity"/>
    <property type="evidence" value="ECO:0007669"/>
    <property type="project" value="InterPro"/>
</dbReference>
<gene>
    <name evidence="3" type="ORF">C1SCF055_LOCUS7756</name>
</gene>
<dbReference type="OrthoDB" id="191150at2759"/>
<keyword evidence="5" id="KW-1185">Reference proteome</keyword>
<dbReference type="AlphaFoldDB" id="A0A9P1BUP9"/>
<reference evidence="4" key="2">
    <citation type="submission" date="2024-04" db="EMBL/GenBank/DDBJ databases">
        <authorList>
            <person name="Chen Y."/>
            <person name="Shah S."/>
            <person name="Dougan E. K."/>
            <person name="Thang M."/>
            <person name="Chan C."/>
        </authorList>
    </citation>
    <scope>NUCLEOTIDE SEQUENCE [LARGE SCALE GENOMIC DNA]</scope>
</reference>
<dbReference type="PANTHER" id="PTHR23248">
    <property type="entry name" value="PHOSPHOLIPID SCRAMBLASE-RELATED"/>
    <property type="match status" value="1"/>
</dbReference>
<dbReference type="EMBL" id="CAMXCT030000515">
    <property type="protein sequence ID" value="CAL4767142.1"/>
    <property type="molecule type" value="Genomic_DNA"/>
</dbReference>
<proteinExistence type="inferred from homology"/>
<comment type="similarity">
    <text evidence="1 2">Belongs to the phospholipid scramblase family.</text>
</comment>
<sequence>MDCPCCCCLPNLTPMSPQGQALNSQSLYHCDAHCFVPKFTYHENGQQVYMVKPETCCGGCCVACDCCSGKGLVYIPFYFHGEKDEVIGGQYNDPNTPQIRKVWAGLMKECCSTADTFAVVFPQGSSAERKAGLLGLTFLIDFVYFEGHQSKSQT</sequence>
<evidence type="ECO:0000313" key="5">
    <source>
        <dbReference type="Proteomes" id="UP001152797"/>
    </source>
</evidence>
<evidence type="ECO:0000256" key="1">
    <source>
        <dbReference type="ARBA" id="ARBA00005350"/>
    </source>
</evidence>
<dbReference type="GO" id="GO:0005886">
    <property type="term" value="C:plasma membrane"/>
    <property type="evidence" value="ECO:0007669"/>
    <property type="project" value="TreeGrafter"/>
</dbReference>
<dbReference type="Proteomes" id="UP001152797">
    <property type="component" value="Unassembled WGS sequence"/>
</dbReference>
<dbReference type="EMBL" id="CAMXCT020000515">
    <property type="protein sequence ID" value="CAL1133205.1"/>
    <property type="molecule type" value="Genomic_DNA"/>
</dbReference>
<evidence type="ECO:0000256" key="2">
    <source>
        <dbReference type="RuleBase" id="RU363116"/>
    </source>
</evidence>
<evidence type="ECO:0000313" key="3">
    <source>
        <dbReference type="EMBL" id="CAI3979830.1"/>
    </source>
</evidence>
<evidence type="ECO:0000313" key="4">
    <source>
        <dbReference type="EMBL" id="CAL1133205.1"/>
    </source>
</evidence>